<gene>
    <name evidence="1" type="ORF">ACFODZ_12395</name>
</gene>
<reference evidence="2" key="1">
    <citation type="journal article" date="2019" name="Int. J. Syst. Evol. Microbiol.">
        <title>The Global Catalogue of Microorganisms (GCM) 10K type strain sequencing project: providing services to taxonomists for standard genome sequencing and annotation.</title>
        <authorList>
            <consortium name="The Broad Institute Genomics Platform"/>
            <consortium name="The Broad Institute Genome Sequencing Center for Infectious Disease"/>
            <person name="Wu L."/>
            <person name="Ma J."/>
        </authorList>
    </citation>
    <scope>NUCLEOTIDE SEQUENCE [LARGE SCALE GENOMIC DNA]</scope>
    <source>
        <strain evidence="2">KCTC 42953</strain>
    </source>
</reference>
<accession>A0ABV7JE30</accession>
<dbReference type="EMBL" id="JBHRTS010000006">
    <property type="protein sequence ID" value="MFC3195043.1"/>
    <property type="molecule type" value="Genomic_DNA"/>
</dbReference>
<proteinExistence type="predicted"/>
<protein>
    <submittedName>
        <fullName evidence="1">Sulfotransferase</fullName>
    </submittedName>
</protein>
<evidence type="ECO:0000313" key="1">
    <source>
        <dbReference type="EMBL" id="MFC3195043.1"/>
    </source>
</evidence>
<name>A0ABV7JE30_9GAMM</name>
<dbReference type="Pfam" id="PF13469">
    <property type="entry name" value="Sulfotransfer_3"/>
    <property type="match status" value="1"/>
</dbReference>
<keyword evidence="2" id="KW-1185">Reference proteome</keyword>
<dbReference type="SUPFAM" id="SSF52540">
    <property type="entry name" value="P-loop containing nucleoside triphosphate hydrolases"/>
    <property type="match status" value="1"/>
</dbReference>
<evidence type="ECO:0000313" key="2">
    <source>
        <dbReference type="Proteomes" id="UP001595533"/>
    </source>
</evidence>
<dbReference type="Proteomes" id="UP001595533">
    <property type="component" value="Unassembled WGS sequence"/>
</dbReference>
<dbReference type="RefSeq" id="WP_077411996.1">
    <property type="nucleotide sequence ID" value="NZ_JBHRTS010000006.1"/>
</dbReference>
<dbReference type="Gene3D" id="3.40.50.300">
    <property type="entry name" value="P-loop containing nucleotide triphosphate hydrolases"/>
    <property type="match status" value="1"/>
</dbReference>
<sequence length="273" mass="31048">MADRQTTLVTGVPRSGSTLLIKTIAENSVDTLVLDEPGWLKKIRQTSEPHATADALNDHLAVLRNQVSRQKPIELTYGLDGQEIADNHFKRTAEGIQRTKTAELITPEPHWSEIHWFIKSNIYFTAVLDQLLESGYFQIIATVRNPVAVLKSWRSLDVSVSKGRSLMAEKFDPQLAHLGGVSDRLHRQVLLLDWMYKKYLNKSGVDVVKYESFVEQPNILNSMIEGCHIPAELKFSSQNNSDHYDHSETEAIIGCLEKYGQYYKYFYPEPAVI</sequence>
<dbReference type="InterPro" id="IPR027417">
    <property type="entry name" value="P-loop_NTPase"/>
</dbReference>
<organism evidence="1 2">
    <name type="scientific">Marinicella sediminis</name>
    <dbReference type="NCBI Taxonomy" id="1792834"/>
    <lineage>
        <taxon>Bacteria</taxon>
        <taxon>Pseudomonadati</taxon>
        <taxon>Pseudomonadota</taxon>
        <taxon>Gammaproteobacteria</taxon>
        <taxon>Lysobacterales</taxon>
        <taxon>Marinicellaceae</taxon>
        <taxon>Marinicella</taxon>
    </lineage>
</organism>
<comment type="caution">
    <text evidence="1">The sequence shown here is derived from an EMBL/GenBank/DDBJ whole genome shotgun (WGS) entry which is preliminary data.</text>
</comment>